<feature type="compositionally biased region" description="Basic residues" evidence="2">
    <location>
        <begin position="1"/>
        <end position="21"/>
    </location>
</feature>
<feature type="region of interest" description="Disordered" evidence="2">
    <location>
        <begin position="1"/>
        <end position="43"/>
    </location>
</feature>
<keyword evidence="1" id="KW-0175">Coiled coil</keyword>
<evidence type="ECO:0000313" key="4">
    <source>
        <dbReference type="Proteomes" id="UP000827092"/>
    </source>
</evidence>
<feature type="coiled-coil region" evidence="1">
    <location>
        <begin position="213"/>
        <end position="359"/>
    </location>
</feature>
<reference evidence="3 4" key="1">
    <citation type="journal article" date="2022" name="Nat. Ecol. Evol.">
        <title>A masculinizing supergene underlies an exaggerated male reproductive morph in a spider.</title>
        <authorList>
            <person name="Hendrickx F."/>
            <person name="De Corte Z."/>
            <person name="Sonet G."/>
            <person name="Van Belleghem S.M."/>
            <person name="Kostlbacher S."/>
            <person name="Vangestel C."/>
        </authorList>
    </citation>
    <scope>NUCLEOTIDE SEQUENCE [LARGE SCALE GENOMIC DNA]</scope>
    <source>
        <strain evidence="3">W744_W776</strain>
    </source>
</reference>
<feature type="compositionally biased region" description="Basic and acidic residues" evidence="2">
    <location>
        <begin position="23"/>
        <end position="32"/>
    </location>
</feature>
<name>A0AAV6UB28_9ARAC</name>
<dbReference type="EMBL" id="JAFNEN010000498">
    <property type="protein sequence ID" value="KAG8181722.1"/>
    <property type="molecule type" value="Genomic_DNA"/>
</dbReference>
<evidence type="ECO:0000256" key="2">
    <source>
        <dbReference type="SAM" id="MobiDB-lite"/>
    </source>
</evidence>
<gene>
    <name evidence="3" type="ORF">JTE90_028261</name>
</gene>
<protein>
    <submittedName>
        <fullName evidence="3">Uncharacterized protein</fullName>
    </submittedName>
</protein>
<keyword evidence="4" id="KW-1185">Reference proteome</keyword>
<comment type="caution">
    <text evidence="3">The sequence shown here is derived from an EMBL/GenBank/DDBJ whole genome shotgun (WGS) entry which is preliminary data.</text>
</comment>
<accession>A0AAV6UB28</accession>
<evidence type="ECO:0000256" key="1">
    <source>
        <dbReference type="SAM" id="Coils"/>
    </source>
</evidence>
<evidence type="ECO:0000313" key="3">
    <source>
        <dbReference type="EMBL" id="KAG8181722.1"/>
    </source>
</evidence>
<dbReference type="Proteomes" id="UP000827092">
    <property type="component" value="Unassembled WGS sequence"/>
</dbReference>
<sequence length="440" mass="51831">MKKASVAKNSKKLQSVKKLNMKLHPEDQEKNKSSGYSDAECMLESQRLQLQESSKHQPSMVAEGERMIKKISDLHSENKNLKIEVKRKQTTVDLLRSERDRVQRSVEELEEKFREEKCKILEDLITLQKDRDFLQDANVKAEALLEEGKQQFRTLQEDFDNLQVKLQQIERERLHDKEIIDSLLECKEKFQKDLLEARMTIEAKSALSNDEATKEFQSKIEQLYEEIETLKRTRDHEHLLRERLSQDNLDLIKRHSELEAEMAANKAHLREEQSRLSALEQVHLNTILESSEAKSRDMSLKEEIEGLKNLLKNEQERTYNLSHQVSDEQRFKSREEEKFNNLQQRFDQREENMKVLKNENIALSRDNTYLKDQVIHVKQQIQAKDSEVVNLKHKVQEMQISVEEFIQTNQAATRLAGERRKQLSQLAQNMQALACIDDQN</sequence>
<organism evidence="3 4">
    <name type="scientific">Oedothorax gibbosus</name>
    <dbReference type="NCBI Taxonomy" id="931172"/>
    <lineage>
        <taxon>Eukaryota</taxon>
        <taxon>Metazoa</taxon>
        <taxon>Ecdysozoa</taxon>
        <taxon>Arthropoda</taxon>
        <taxon>Chelicerata</taxon>
        <taxon>Arachnida</taxon>
        <taxon>Araneae</taxon>
        <taxon>Araneomorphae</taxon>
        <taxon>Entelegynae</taxon>
        <taxon>Araneoidea</taxon>
        <taxon>Linyphiidae</taxon>
        <taxon>Erigoninae</taxon>
        <taxon>Oedothorax</taxon>
    </lineage>
</organism>
<feature type="coiled-coil region" evidence="1">
    <location>
        <begin position="71"/>
        <end position="172"/>
    </location>
</feature>
<dbReference type="AlphaFoldDB" id="A0AAV6UB28"/>
<proteinExistence type="predicted"/>